<dbReference type="Gene3D" id="3.60.40.10">
    <property type="entry name" value="PPM-type phosphatase domain"/>
    <property type="match status" value="1"/>
</dbReference>
<dbReference type="CDD" id="cd00143">
    <property type="entry name" value="PP2Cc"/>
    <property type="match status" value="1"/>
</dbReference>
<feature type="domain" description="PPM-type phosphatase" evidence="7">
    <location>
        <begin position="43"/>
        <end position="351"/>
    </location>
</feature>
<dbReference type="Proteomes" id="UP000291116">
    <property type="component" value="Unassembled WGS sequence"/>
</dbReference>
<dbReference type="InterPro" id="IPR001932">
    <property type="entry name" value="PPM-type_phosphatase-like_dom"/>
</dbReference>
<dbReference type="SUPFAM" id="SSF81606">
    <property type="entry name" value="PP2C-like"/>
    <property type="match status" value="1"/>
</dbReference>
<dbReference type="InterPro" id="IPR036457">
    <property type="entry name" value="PPM-type-like_dom_sf"/>
</dbReference>
<dbReference type="Pfam" id="PF00481">
    <property type="entry name" value="PP2C"/>
    <property type="match status" value="1"/>
</dbReference>
<evidence type="ECO:0000256" key="2">
    <source>
        <dbReference type="ARBA" id="ARBA00001946"/>
    </source>
</evidence>
<keyword evidence="5" id="KW-0464">Manganese</keyword>
<evidence type="ECO:0000256" key="6">
    <source>
        <dbReference type="SAM" id="MobiDB-lite"/>
    </source>
</evidence>
<evidence type="ECO:0000313" key="9">
    <source>
        <dbReference type="Proteomes" id="UP000291116"/>
    </source>
</evidence>
<proteinExistence type="inferred from homology"/>
<evidence type="ECO:0000313" key="8">
    <source>
        <dbReference type="EMBL" id="VEU34000.1"/>
    </source>
</evidence>
<sequence length="416" mass="45483">MFPSFITSVFFGENASQRGTRSSEPITEKTTVRGTIHKEGIESYAFSGMQGWRVTMEDAHMVHTSIPVQGRSEPLGSGHALFGVMDGHGGDFTSDYAAKNFLRLFSVSPRLRKYADMSASDQSSVPGIECLRPALTETFGRLDAEIRKQQNLRNEQRFLGQQQQQQQKEAAPLSSGHSRVRYERSGSTCCVVLVTPSHILCANAGDSRAILRRAGRVLPLSFDHKPNNAPELERIHNAGGFVRCKRVDGDLAVSRGLGDFTYKGNEMLPVDQQKVIPNPEFVCYPRSKNDEFMVLACDGIWDVANNEQCGSFVQSLLDEGEPDLGLICEEAIDTCLDKNSRDNMTIGLVSFGGCKLQRGGLGLNNAIWQRRTARQARSLQQTAKKAATRAASNVGLIVETAAASPSSPAAHLARCS</sequence>
<dbReference type="GO" id="GO:0004722">
    <property type="term" value="F:protein serine/threonine phosphatase activity"/>
    <property type="evidence" value="ECO:0007669"/>
    <property type="project" value="UniProtKB-EC"/>
</dbReference>
<comment type="similarity">
    <text evidence="3">Belongs to the PP2C family.</text>
</comment>
<evidence type="ECO:0000256" key="4">
    <source>
        <dbReference type="ARBA" id="ARBA00013081"/>
    </source>
</evidence>
<comment type="cofactor">
    <cofactor evidence="1">
        <name>Mn(2+)</name>
        <dbReference type="ChEBI" id="CHEBI:29035"/>
    </cofactor>
</comment>
<keyword evidence="9" id="KW-1185">Reference proteome</keyword>
<evidence type="ECO:0000256" key="3">
    <source>
        <dbReference type="ARBA" id="ARBA00006702"/>
    </source>
</evidence>
<dbReference type="PANTHER" id="PTHR13832:SF565">
    <property type="entry name" value="AT28366P-RELATED"/>
    <property type="match status" value="1"/>
</dbReference>
<dbReference type="OrthoDB" id="10264738at2759"/>
<dbReference type="EC" id="3.1.3.16" evidence="4"/>
<dbReference type="InterPro" id="IPR015655">
    <property type="entry name" value="PP2C"/>
</dbReference>
<dbReference type="EMBL" id="CAACVS010000015">
    <property type="protein sequence ID" value="VEU34000.1"/>
    <property type="molecule type" value="Genomic_DNA"/>
</dbReference>
<reference evidence="8 9" key="1">
    <citation type="submission" date="2019-01" db="EMBL/GenBank/DDBJ databases">
        <authorList>
            <person name="Ferrante I. M."/>
        </authorList>
    </citation>
    <scope>NUCLEOTIDE SEQUENCE [LARGE SCALE GENOMIC DNA]</scope>
    <source>
        <strain evidence="8 9">B856</strain>
    </source>
</reference>
<accession>A0A448YW42</accession>
<name>A0A448YW42_9STRA</name>
<gene>
    <name evidence="8" type="ORF">PSNMU_V1.4_AUG-EV-PASAV3_0007280</name>
</gene>
<dbReference type="SMART" id="SM00332">
    <property type="entry name" value="PP2Cc"/>
    <property type="match status" value="1"/>
</dbReference>
<organism evidence="8 9">
    <name type="scientific">Pseudo-nitzschia multistriata</name>
    <dbReference type="NCBI Taxonomy" id="183589"/>
    <lineage>
        <taxon>Eukaryota</taxon>
        <taxon>Sar</taxon>
        <taxon>Stramenopiles</taxon>
        <taxon>Ochrophyta</taxon>
        <taxon>Bacillariophyta</taxon>
        <taxon>Bacillariophyceae</taxon>
        <taxon>Bacillariophycidae</taxon>
        <taxon>Bacillariales</taxon>
        <taxon>Bacillariaceae</taxon>
        <taxon>Pseudo-nitzschia</taxon>
    </lineage>
</organism>
<evidence type="ECO:0000256" key="1">
    <source>
        <dbReference type="ARBA" id="ARBA00001936"/>
    </source>
</evidence>
<dbReference type="PANTHER" id="PTHR13832">
    <property type="entry name" value="PROTEIN PHOSPHATASE 2C"/>
    <property type="match status" value="1"/>
</dbReference>
<evidence type="ECO:0000256" key="5">
    <source>
        <dbReference type="ARBA" id="ARBA00023211"/>
    </source>
</evidence>
<protein>
    <recommendedName>
        <fullName evidence="4">protein-serine/threonine phosphatase</fullName>
        <ecNumber evidence="4">3.1.3.16</ecNumber>
    </recommendedName>
</protein>
<evidence type="ECO:0000259" key="7">
    <source>
        <dbReference type="PROSITE" id="PS51746"/>
    </source>
</evidence>
<comment type="cofactor">
    <cofactor evidence="2">
        <name>Mg(2+)</name>
        <dbReference type="ChEBI" id="CHEBI:18420"/>
    </cofactor>
</comment>
<dbReference type="AlphaFoldDB" id="A0A448YW42"/>
<feature type="region of interest" description="Disordered" evidence="6">
    <location>
        <begin position="158"/>
        <end position="179"/>
    </location>
</feature>
<dbReference type="PROSITE" id="PS51746">
    <property type="entry name" value="PPM_2"/>
    <property type="match status" value="1"/>
</dbReference>